<sequence>MTSRWPTTSDSRLPHIDMTTVCQNTTGLVEHAVRVTIARLKCTARPAETVLDPKLVIRGTTDPQPHRVELST</sequence>
<gene>
    <name evidence="1" type="ORF">JOF56_008210</name>
</gene>
<accession>A0ABS4TTV5</accession>
<dbReference type="Proteomes" id="UP001519332">
    <property type="component" value="Unassembled WGS sequence"/>
</dbReference>
<keyword evidence="2" id="KW-1185">Reference proteome</keyword>
<organism evidence="1 2">
    <name type="scientific">Kibdelosporangium banguiense</name>
    <dbReference type="NCBI Taxonomy" id="1365924"/>
    <lineage>
        <taxon>Bacteria</taxon>
        <taxon>Bacillati</taxon>
        <taxon>Actinomycetota</taxon>
        <taxon>Actinomycetes</taxon>
        <taxon>Pseudonocardiales</taxon>
        <taxon>Pseudonocardiaceae</taxon>
        <taxon>Kibdelosporangium</taxon>
    </lineage>
</organism>
<keyword evidence="1" id="KW-0238">DNA-binding</keyword>
<dbReference type="SUPFAM" id="SSF53822">
    <property type="entry name" value="Periplasmic binding protein-like I"/>
    <property type="match status" value="1"/>
</dbReference>
<comment type="caution">
    <text evidence="1">The sequence shown here is derived from an EMBL/GenBank/DDBJ whole genome shotgun (WGS) entry which is preliminary data.</text>
</comment>
<dbReference type="EMBL" id="JAGINW010000001">
    <property type="protein sequence ID" value="MBP2327825.1"/>
    <property type="molecule type" value="Genomic_DNA"/>
</dbReference>
<reference evidence="1 2" key="1">
    <citation type="submission" date="2021-03" db="EMBL/GenBank/DDBJ databases">
        <title>Sequencing the genomes of 1000 actinobacteria strains.</title>
        <authorList>
            <person name="Klenk H.-P."/>
        </authorList>
    </citation>
    <scope>NUCLEOTIDE SEQUENCE [LARGE SCALE GENOMIC DNA]</scope>
    <source>
        <strain evidence="1 2">DSM 46670</strain>
    </source>
</reference>
<dbReference type="GO" id="GO:0003677">
    <property type="term" value="F:DNA binding"/>
    <property type="evidence" value="ECO:0007669"/>
    <property type="project" value="UniProtKB-KW"/>
</dbReference>
<dbReference type="InterPro" id="IPR028082">
    <property type="entry name" value="Peripla_BP_I"/>
</dbReference>
<evidence type="ECO:0000313" key="1">
    <source>
        <dbReference type="EMBL" id="MBP2327825.1"/>
    </source>
</evidence>
<name>A0ABS4TTV5_9PSEU</name>
<dbReference type="RefSeq" id="WP_209644913.1">
    <property type="nucleotide sequence ID" value="NZ_JAGINW010000001.1"/>
</dbReference>
<protein>
    <submittedName>
        <fullName evidence="1">DNA-binding LacI/PurR family transcriptional regulator</fullName>
    </submittedName>
</protein>
<proteinExistence type="predicted"/>
<evidence type="ECO:0000313" key="2">
    <source>
        <dbReference type="Proteomes" id="UP001519332"/>
    </source>
</evidence>